<evidence type="ECO:0000313" key="2">
    <source>
        <dbReference type="EMBL" id="MCM2534605.1"/>
    </source>
</evidence>
<evidence type="ECO:0000313" key="3">
    <source>
        <dbReference type="Proteomes" id="UP001523262"/>
    </source>
</evidence>
<comment type="caution">
    <text evidence="2">The sequence shown here is derived from an EMBL/GenBank/DDBJ whole genome shotgun (WGS) entry which is preliminary data.</text>
</comment>
<dbReference type="Pfam" id="PF14690">
    <property type="entry name" value="Zn_ribbon_ISL3"/>
    <property type="match status" value="1"/>
</dbReference>
<dbReference type="Proteomes" id="UP001523262">
    <property type="component" value="Unassembled WGS sequence"/>
</dbReference>
<keyword evidence="3" id="KW-1185">Reference proteome</keyword>
<reference evidence="2 3" key="1">
    <citation type="submission" date="2022-06" db="EMBL/GenBank/DDBJ databases">
        <authorList>
            <person name="Jeon C.O."/>
        </authorList>
    </citation>
    <scope>NUCLEOTIDE SEQUENCE [LARGE SCALE GENOMIC DNA]</scope>
    <source>
        <strain evidence="2 3">KCTC 13943</strain>
    </source>
</reference>
<protein>
    <submittedName>
        <fullName evidence="2">Transposase family protein</fullName>
    </submittedName>
</protein>
<feature type="domain" description="Transposase IS204/IS1001/IS1096/IS1165 zinc-finger" evidence="1">
    <location>
        <begin position="4"/>
        <end position="36"/>
    </location>
</feature>
<dbReference type="EMBL" id="JAMQCR010000002">
    <property type="protein sequence ID" value="MCM2534605.1"/>
    <property type="molecule type" value="Genomic_DNA"/>
</dbReference>
<gene>
    <name evidence="2" type="ORF">NDK43_22500</name>
</gene>
<sequence>MDEEQCPHCGFHTRIVHDSRTRKIRDLSVLNKPLILLTFRSLHNFLYYA</sequence>
<evidence type="ECO:0000259" key="1">
    <source>
        <dbReference type="Pfam" id="PF14690"/>
    </source>
</evidence>
<proteinExistence type="predicted"/>
<accession>A0ABT0WEY2</accession>
<organism evidence="2 3">
    <name type="scientific">Neobacillus pocheonensis</name>
    <dbReference type="NCBI Taxonomy" id="363869"/>
    <lineage>
        <taxon>Bacteria</taxon>
        <taxon>Bacillati</taxon>
        <taxon>Bacillota</taxon>
        <taxon>Bacilli</taxon>
        <taxon>Bacillales</taxon>
        <taxon>Bacillaceae</taxon>
        <taxon>Neobacillus</taxon>
    </lineage>
</organism>
<dbReference type="InterPro" id="IPR029261">
    <property type="entry name" value="Transposase_Znf"/>
</dbReference>
<name>A0ABT0WEY2_9BACI</name>